<proteinExistence type="predicted"/>
<dbReference type="OrthoDB" id="7506691at2759"/>
<comment type="caution">
    <text evidence="2">The sequence shown here is derived from an EMBL/GenBank/DDBJ whole genome shotgun (WGS) entry which is preliminary data.</text>
</comment>
<evidence type="ECO:0000313" key="3">
    <source>
        <dbReference type="Proteomes" id="UP000299102"/>
    </source>
</evidence>
<gene>
    <name evidence="2" type="ORF">EVAR_96158_1</name>
</gene>
<evidence type="ECO:0000313" key="2">
    <source>
        <dbReference type="EMBL" id="GBP38556.1"/>
    </source>
</evidence>
<dbReference type="Proteomes" id="UP000299102">
    <property type="component" value="Unassembled WGS sequence"/>
</dbReference>
<dbReference type="AlphaFoldDB" id="A0A4C1VHY9"/>
<organism evidence="2 3">
    <name type="scientific">Eumeta variegata</name>
    <name type="common">Bagworm moth</name>
    <name type="synonym">Eumeta japonica</name>
    <dbReference type="NCBI Taxonomy" id="151549"/>
    <lineage>
        <taxon>Eukaryota</taxon>
        <taxon>Metazoa</taxon>
        <taxon>Ecdysozoa</taxon>
        <taxon>Arthropoda</taxon>
        <taxon>Hexapoda</taxon>
        <taxon>Insecta</taxon>
        <taxon>Pterygota</taxon>
        <taxon>Neoptera</taxon>
        <taxon>Endopterygota</taxon>
        <taxon>Lepidoptera</taxon>
        <taxon>Glossata</taxon>
        <taxon>Ditrysia</taxon>
        <taxon>Tineoidea</taxon>
        <taxon>Psychidae</taxon>
        <taxon>Oiketicinae</taxon>
        <taxon>Eumeta</taxon>
    </lineage>
</organism>
<reference evidence="2 3" key="1">
    <citation type="journal article" date="2019" name="Commun. Biol.">
        <title>The bagworm genome reveals a unique fibroin gene that provides high tensile strength.</title>
        <authorList>
            <person name="Kono N."/>
            <person name="Nakamura H."/>
            <person name="Ohtoshi R."/>
            <person name="Tomita M."/>
            <person name="Numata K."/>
            <person name="Arakawa K."/>
        </authorList>
    </citation>
    <scope>NUCLEOTIDE SEQUENCE [LARGE SCALE GENOMIC DNA]</scope>
</reference>
<feature type="compositionally biased region" description="Basic and acidic residues" evidence="1">
    <location>
        <begin position="21"/>
        <end position="35"/>
    </location>
</feature>
<keyword evidence="3" id="KW-1185">Reference proteome</keyword>
<dbReference type="EMBL" id="BGZK01000351">
    <property type="protein sequence ID" value="GBP38556.1"/>
    <property type="molecule type" value="Genomic_DNA"/>
</dbReference>
<evidence type="ECO:0000256" key="1">
    <source>
        <dbReference type="SAM" id="MobiDB-lite"/>
    </source>
</evidence>
<accession>A0A4C1VHY9</accession>
<sequence>MPNFKILGRLEVPFSFIPPRVPEKKGLDRRTDGRTDGQQSDPIRVPFFPFEKAVTPVTRRSNLIRNEPDSLSALVSFGASPSHAYVKGRGGLEFPSRLNIRGGTRRLGPRHSGIRAAARERRGLGAAVCGRCRNMPTPLTPTVFVNTTLNRITLSFIMKPSISLSVQLK</sequence>
<protein>
    <submittedName>
        <fullName evidence="2">Uncharacterized protein</fullName>
    </submittedName>
</protein>
<feature type="region of interest" description="Disordered" evidence="1">
    <location>
        <begin position="21"/>
        <end position="42"/>
    </location>
</feature>
<name>A0A4C1VHY9_EUMVA</name>